<dbReference type="EMBL" id="QXFW01008247">
    <property type="protein sequence ID" value="KAE8955667.1"/>
    <property type="molecule type" value="Genomic_DNA"/>
</dbReference>
<gene>
    <name evidence="2" type="ORF">PF011_g31727</name>
</gene>
<organism evidence="2 3">
    <name type="scientific">Phytophthora fragariae</name>
    <dbReference type="NCBI Taxonomy" id="53985"/>
    <lineage>
        <taxon>Eukaryota</taxon>
        <taxon>Sar</taxon>
        <taxon>Stramenopiles</taxon>
        <taxon>Oomycota</taxon>
        <taxon>Peronosporomycetes</taxon>
        <taxon>Peronosporales</taxon>
        <taxon>Peronosporaceae</taxon>
        <taxon>Phytophthora</taxon>
    </lineage>
</organism>
<reference evidence="2 3" key="1">
    <citation type="submission" date="2018-09" db="EMBL/GenBank/DDBJ databases">
        <title>Genomic investigation of the strawberry pathogen Phytophthora fragariae indicates pathogenicity is determined by transcriptional variation in three key races.</title>
        <authorList>
            <person name="Adams T.M."/>
            <person name="Armitage A.D."/>
            <person name="Sobczyk M.K."/>
            <person name="Bates H.J."/>
            <person name="Dunwell J.M."/>
            <person name="Nellist C.F."/>
            <person name="Harrison R.J."/>
        </authorList>
    </citation>
    <scope>NUCLEOTIDE SEQUENCE [LARGE SCALE GENOMIC DNA]</scope>
    <source>
        <strain evidence="2 3">SCRP245</strain>
    </source>
</reference>
<accession>A0A6A3GGR1</accession>
<evidence type="ECO:0008006" key="4">
    <source>
        <dbReference type="Google" id="ProtNLM"/>
    </source>
</evidence>
<sequence length="109" mass="11870">MDACLLVCFPMFAPVLVSRLCLTRCLWGLPCFGSLGLDKLSRRLAVGILDTALAALDRRLSKAEVLVLATAKTRCSESVRRVSCRLRVVFWCVGRGLIGTCGGWGPAVW</sequence>
<proteinExistence type="predicted"/>
<evidence type="ECO:0000313" key="3">
    <source>
        <dbReference type="Proteomes" id="UP000460718"/>
    </source>
</evidence>
<protein>
    <recommendedName>
        <fullName evidence="4">Secreted protein</fullName>
    </recommendedName>
</protein>
<comment type="caution">
    <text evidence="2">The sequence shown here is derived from an EMBL/GenBank/DDBJ whole genome shotgun (WGS) entry which is preliminary data.</text>
</comment>
<feature type="chain" id="PRO_5025409251" description="Secreted protein" evidence="1">
    <location>
        <begin position="29"/>
        <end position="109"/>
    </location>
</feature>
<evidence type="ECO:0000313" key="2">
    <source>
        <dbReference type="EMBL" id="KAE8955667.1"/>
    </source>
</evidence>
<evidence type="ECO:0000256" key="1">
    <source>
        <dbReference type="SAM" id="SignalP"/>
    </source>
</evidence>
<feature type="signal peptide" evidence="1">
    <location>
        <begin position="1"/>
        <end position="28"/>
    </location>
</feature>
<name>A0A6A3GGR1_9STRA</name>
<dbReference type="AlphaFoldDB" id="A0A6A3GGR1"/>
<dbReference type="Proteomes" id="UP000460718">
    <property type="component" value="Unassembled WGS sequence"/>
</dbReference>
<keyword evidence="1" id="KW-0732">Signal</keyword>